<dbReference type="SUPFAM" id="SSF55073">
    <property type="entry name" value="Nucleotide cyclase"/>
    <property type="match status" value="1"/>
</dbReference>
<dbReference type="InterPro" id="IPR029787">
    <property type="entry name" value="Nucleotide_cyclase"/>
</dbReference>
<dbReference type="PANTHER" id="PTHR33121">
    <property type="entry name" value="CYCLIC DI-GMP PHOSPHODIESTERASE PDEF"/>
    <property type="match status" value="1"/>
</dbReference>
<dbReference type="CDD" id="cd00130">
    <property type="entry name" value="PAS"/>
    <property type="match status" value="1"/>
</dbReference>
<evidence type="ECO:0000259" key="2">
    <source>
        <dbReference type="PROSITE" id="PS50112"/>
    </source>
</evidence>
<dbReference type="InterPro" id="IPR035919">
    <property type="entry name" value="EAL_sf"/>
</dbReference>
<dbReference type="SMART" id="SM00052">
    <property type="entry name" value="EAL"/>
    <property type="match status" value="1"/>
</dbReference>
<feature type="domain" description="EAL" evidence="3">
    <location>
        <begin position="566"/>
        <end position="806"/>
    </location>
</feature>
<evidence type="ECO:0000313" key="5">
    <source>
        <dbReference type="Proteomes" id="UP000006380"/>
    </source>
</evidence>
<dbReference type="PROSITE" id="PS50112">
    <property type="entry name" value="PAS"/>
    <property type="match status" value="1"/>
</dbReference>
<dbReference type="SUPFAM" id="SSF141868">
    <property type="entry name" value="EAL domain-like"/>
    <property type="match status" value="1"/>
</dbReference>
<dbReference type="PANTHER" id="PTHR33121:SF79">
    <property type="entry name" value="CYCLIC DI-GMP PHOSPHODIESTERASE PDED-RELATED"/>
    <property type="match status" value="1"/>
</dbReference>
<name>A7GW34_CAMC5</name>
<accession>A7GW34</accession>
<sequence length="806" mass="92870">MNLRQIKIFAFVLAVVFGVCAFFIYKTNKALSVSGEFNNALINLKLANDEMNFNLENNILVLNYDELNKNAKNFDRNLTRLLALNEQNLGLGLHDNADKLKELGEIYTKKRRFVDRSNYVSSGMAAFIIAGEYEIDKDPELKAFKPLFLTIRNMIRFDLQTVKQAQSQIDEMSGLSEQNAKQSNMLKKAKYALNSMILLNTIYTQSAQLGLGKFIENFRRENLIWYKEVFDRLKFLQSVAFVLFFWLLAFIFYQARQSVRNLRQIKLLKTTIDGGHSSIVFSDVQNKILYVNKTFEETTGYKLKEVKGKNPHVLKSGMHPESFYESMREAIRTANFWESDELISKAKDGNLIYEKAKFIPFFFRSKLEGYIAIKLNRTKEAIMLNELAVKNEQIKAQSAIDKLTGFGNYFALTKNLEAKKDGMLICMSIKNFKTLRFFYQTRIIDAMLKAIADTLKLCVDTSQINAWLFRFQDDAFYLWYNGDNIVRDIGFIKEYFSFNRLEVMIDDKHESLPSPKIVMGVSLPNDTPQTNRLMQAILANQQALDNGSGIYYYQENDAIEMQYHKNQLTTQLVEYALENDMVIVECQGIYDVEANEKEAKFYEVLVRIMDQNGKIRYPGEFLEIAMRTQLYVQITKKVIAHAFALVEKYPQYIFSINLSSSDIADRSVRKLLEEKLSACANPAHVCFEMLESEEMSDYEGINSFIKRVKSYGCKISIDDFGSGYSNYYRILELDIDNIKIDGSIIKKLPYDQNAGVLVETIVNFAKKQGYKVVAEFVSSPEILTKVQEFGIKYAQGFLLGKPKSMS</sequence>
<reference evidence="4" key="1">
    <citation type="submission" date="2016-07" db="EMBL/GenBank/DDBJ databases">
        <title>Comparative genomics of the Campylobacter concisus group.</title>
        <authorList>
            <person name="Miller W.G."/>
            <person name="Yee E."/>
            <person name="Chapman M.H."/>
            <person name="Huynh S."/>
            <person name="Bono J.L."/>
            <person name="On S.L.W."/>
            <person name="StLeger J."/>
            <person name="Foster G."/>
            <person name="Parker C.T."/>
        </authorList>
    </citation>
    <scope>NUCLEOTIDE SEQUENCE</scope>
    <source>
        <strain evidence="4">525.92</strain>
    </source>
</reference>
<dbReference type="CDD" id="cd01948">
    <property type="entry name" value="EAL"/>
    <property type="match status" value="1"/>
</dbReference>
<dbReference type="InterPro" id="IPR000160">
    <property type="entry name" value="GGDEF_dom"/>
</dbReference>
<organism evidence="4 5">
    <name type="scientific">Campylobacter curvus (strain 525.92)</name>
    <dbReference type="NCBI Taxonomy" id="360105"/>
    <lineage>
        <taxon>Bacteria</taxon>
        <taxon>Pseudomonadati</taxon>
        <taxon>Campylobacterota</taxon>
        <taxon>Epsilonproteobacteria</taxon>
        <taxon>Campylobacterales</taxon>
        <taxon>Campylobacteraceae</taxon>
        <taxon>Campylobacter</taxon>
    </lineage>
</organism>
<feature type="transmembrane region" description="Helical" evidence="1">
    <location>
        <begin position="6"/>
        <end position="25"/>
    </location>
</feature>
<dbReference type="PROSITE" id="PS50883">
    <property type="entry name" value="EAL"/>
    <property type="match status" value="1"/>
</dbReference>
<dbReference type="InterPro" id="IPR000014">
    <property type="entry name" value="PAS"/>
</dbReference>
<feature type="domain" description="PAS" evidence="2">
    <location>
        <begin position="264"/>
        <end position="322"/>
    </location>
</feature>
<evidence type="ECO:0000256" key="1">
    <source>
        <dbReference type="SAM" id="Phobius"/>
    </source>
</evidence>
<dbReference type="EMBL" id="CP000767">
    <property type="protein sequence ID" value="EAU00577.1"/>
    <property type="molecule type" value="Genomic_DNA"/>
</dbReference>
<dbReference type="RefSeq" id="WP_011991702.1">
    <property type="nucleotide sequence ID" value="NC_009715.2"/>
</dbReference>
<dbReference type="KEGG" id="ccv:CCV52592_1484"/>
<keyword evidence="1" id="KW-1133">Transmembrane helix</keyword>
<evidence type="ECO:0000259" key="3">
    <source>
        <dbReference type="PROSITE" id="PS50883"/>
    </source>
</evidence>
<dbReference type="OrthoDB" id="9790732at2"/>
<dbReference type="AlphaFoldDB" id="A7GW34"/>
<dbReference type="Gene3D" id="3.20.20.450">
    <property type="entry name" value="EAL domain"/>
    <property type="match status" value="1"/>
</dbReference>
<dbReference type="Gene3D" id="3.30.450.20">
    <property type="entry name" value="PAS domain"/>
    <property type="match status" value="1"/>
</dbReference>
<dbReference type="SMART" id="SM00267">
    <property type="entry name" value="GGDEF"/>
    <property type="match status" value="1"/>
</dbReference>
<feature type="transmembrane region" description="Helical" evidence="1">
    <location>
        <begin position="235"/>
        <end position="253"/>
    </location>
</feature>
<dbReference type="InterPro" id="IPR035965">
    <property type="entry name" value="PAS-like_dom_sf"/>
</dbReference>
<keyword evidence="1" id="KW-0472">Membrane</keyword>
<dbReference type="GO" id="GO:0071111">
    <property type="term" value="F:cyclic-guanylate-specific phosphodiesterase activity"/>
    <property type="evidence" value="ECO:0007669"/>
    <property type="project" value="InterPro"/>
</dbReference>
<dbReference type="SMART" id="SM00091">
    <property type="entry name" value="PAS"/>
    <property type="match status" value="1"/>
</dbReference>
<dbReference type="NCBIfam" id="TIGR00229">
    <property type="entry name" value="sensory_box"/>
    <property type="match status" value="1"/>
</dbReference>
<protein>
    <submittedName>
        <fullName evidence="4">PAS sensor-containing phosphodiesterase</fullName>
    </submittedName>
</protein>
<gene>
    <name evidence="4" type="ORF">CCV52592_1484</name>
</gene>
<dbReference type="HOGENOM" id="CLU_000445_70_50_7"/>
<dbReference type="InterPro" id="IPR050706">
    <property type="entry name" value="Cyclic-di-GMP_PDE-like"/>
</dbReference>
<proteinExistence type="predicted"/>
<dbReference type="Pfam" id="PF13426">
    <property type="entry name" value="PAS_9"/>
    <property type="match status" value="1"/>
</dbReference>
<dbReference type="Gene3D" id="3.30.70.270">
    <property type="match status" value="1"/>
</dbReference>
<dbReference type="InterPro" id="IPR043128">
    <property type="entry name" value="Rev_trsase/Diguanyl_cyclase"/>
</dbReference>
<dbReference type="Pfam" id="PF00563">
    <property type="entry name" value="EAL"/>
    <property type="match status" value="1"/>
</dbReference>
<evidence type="ECO:0000313" key="4">
    <source>
        <dbReference type="EMBL" id="EAU00577.1"/>
    </source>
</evidence>
<keyword evidence="1" id="KW-0812">Transmembrane</keyword>
<dbReference type="STRING" id="360105.CCV52592_1484"/>
<dbReference type="SUPFAM" id="SSF55785">
    <property type="entry name" value="PYP-like sensor domain (PAS domain)"/>
    <property type="match status" value="1"/>
</dbReference>
<dbReference type="Proteomes" id="UP000006380">
    <property type="component" value="Chromosome"/>
</dbReference>
<dbReference type="InterPro" id="IPR001633">
    <property type="entry name" value="EAL_dom"/>
</dbReference>
<keyword evidence="5" id="KW-1185">Reference proteome</keyword>